<gene>
    <name evidence="2" type="ORF">OWO01_06250</name>
</gene>
<feature type="transmembrane region" description="Helical" evidence="1">
    <location>
        <begin position="254"/>
        <end position="276"/>
    </location>
</feature>
<feature type="transmembrane region" description="Helical" evidence="1">
    <location>
        <begin position="225"/>
        <end position="248"/>
    </location>
</feature>
<evidence type="ECO:0000256" key="1">
    <source>
        <dbReference type="SAM" id="Phobius"/>
    </source>
</evidence>
<dbReference type="Proteomes" id="UP001084197">
    <property type="component" value="Unassembled WGS sequence"/>
</dbReference>
<feature type="transmembrane region" description="Helical" evidence="1">
    <location>
        <begin position="89"/>
        <end position="111"/>
    </location>
</feature>
<name>A0A9J6RB95_9BACI</name>
<keyword evidence="3" id="KW-1185">Reference proteome</keyword>
<evidence type="ECO:0008006" key="4">
    <source>
        <dbReference type="Google" id="ProtNLM"/>
    </source>
</evidence>
<dbReference type="RefSeq" id="WP_268779579.1">
    <property type="nucleotide sequence ID" value="NZ_JAPRAT010000009.1"/>
</dbReference>
<reference evidence="2" key="1">
    <citation type="submission" date="2022-11" db="EMBL/GenBank/DDBJ databases">
        <title>WGS of Natronobacillus azotifigens 24KS-1, an anaerobic diazotrophic haloalkaliphile from soda-rich habitats.</title>
        <authorList>
            <person name="Sorokin D.Y."/>
            <person name="Merkel A.Y."/>
        </authorList>
    </citation>
    <scope>NUCLEOTIDE SEQUENCE</scope>
    <source>
        <strain evidence="2">24KS-1</strain>
    </source>
</reference>
<dbReference type="AlphaFoldDB" id="A0A9J6RB95"/>
<sequence length="308" mass="34784">MNKIFARPKKFGEILDLTFQLCKQHFSSLFLILFVFVGPLIVIQAVVQLLSGRSFVREVASGESFIEQFINTYDQSAINMSGAEIGGNLFIGLLQMLFYPVAVAAIILLVKRVKDQDSYTVKSLIKQAFSRFWPLFWSTVLLSIIFLGILFFPLLIVGGIGAIVTIGSPPVGILFILLSFIGVLFGVGLLMSRWSFYLPSSLFDRIAPGMTKSWQLTQGRSWMTFWLYVTLTIIVAFIGLTVEFLAMFLGTSVLYHIIVNIVSMFTMLIFFVGYAVMYFDLEVRQSADDLKDMISDYQVDDNHDETIR</sequence>
<feature type="transmembrane region" description="Helical" evidence="1">
    <location>
        <begin position="29"/>
        <end position="50"/>
    </location>
</feature>
<organism evidence="2 3">
    <name type="scientific">Natronobacillus azotifigens</name>
    <dbReference type="NCBI Taxonomy" id="472978"/>
    <lineage>
        <taxon>Bacteria</taxon>
        <taxon>Bacillati</taxon>
        <taxon>Bacillota</taxon>
        <taxon>Bacilli</taxon>
        <taxon>Bacillales</taxon>
        <taxon>Bacillaceae</taxon>
        <taxon>Natronobacillus</taxon>
    </lineage>
</organism>
<proteinExistence type="predicted"/>
<comment type="caution">
    <text evidence="2">The sequence shown here is derived from an EMBL/GenBank/DDBJ whole genome shotgun (WGS) entry which is preliminary data.</text>
</comment>
<dbReference type="EMBL" id="JAPRAT010000009">
    <property type="protein sequence ID" value="MCZ0702807.1"/>
    <property type="molecule type" value="Genomic_DNA"/>
</dbReference>
<evidence type="ECO:0000313" key="2">
    <source>
        <dbReference type="EMBL" id="MCZ0702807.1"/>
    </source>
</evidence>
<dbReference type="PANTHER" id="PTHR33133">
    <property type="entry name" value="OS08G0107100 PROTEIN-RELATED"/>
    <property type="match status" value="1"/>
</dbReference>
<feature type="transmembrane region" description="Helical" evidence="1">
    <location>
        <begin position="171"/>
        <end position="191"/>
    </location>
</feature>
<keyword evidence="1" id="KW-0812">Transmembrane</keyword>
<keyword evidence="1" id="KW-1133">Transmembrane helix</keyword>
<protein>
    <recommendedName>
        <fullName evidence="4">Glycerophosphoryl diester phosphodiesterase membrane domain-containing protein</fullName>
    </recommendedName>
</protein>
<keyword evidence="1" id="KW-0472">Membrane</keyword>
<feature type="transmembrane region" description="Helical" evidence="1">
    <location>
        <begin position="132"/>
        <end position="165"/>
    </location>
</feature>
<evidence type="ECO:0000313" key="3">
    <source>
        <dbReference type="Proteomes" id="UP001084197"/>
    </source>
</evidence>
<accession>A0A9J6RB95</accession>
<dbReference type="PANTHER" id="PTHR33133:SF1">
    <property type="entry name" value="EXPRESSED PROTEIN-RELATED"/>
    <property type="match status" value="1"/>
</dbReference>